<keyword evidence="6" id="KW-0653">Protein transport</keyword>
<name>A0A948W4G3_UNCEI</name>
<keyword evidence="7" id="KW-1278">Translocase</keyword>
<dbReference type="SUPFAM" id="SSF52540">
    <property type="entry name" value="P-loop containing nucleoside triphosphate hydrolases"/>
    <property type="match status" value="1"/>
</dbReference>
<keyword evidence="3" id="KW-0963">Cytoplasm</keyword>
<keyword evidence="2" id="KW-0813">Transport</keyword>
<keyword evidence="5" id="KW-0067">ATP-binding</keyword>
<dbReference type="GO" id="GO:0030254">
    <property type="term" value="P:protein secretion by the type III secretion system"/>
    <property type="evidence" value="ECO:0007669"/>
    <property type="project" value="InterPro"/>
</dbReference>
<organism evidence="10 11">
    <name type="scientific">Eiseniibacteriota bacterium</name>
    <dbReference type="NCBI Taxonomy" id="2212470"/>
    <lineage>
        <taxon>Bacteria</taxon>
        <taxon>Candidatus Eiseniibacteriota</taxon>
    </lineage>
</organism>
<dbReference type="GO" id="GO:0005737">
    <property type="term" value="C:cytoplasm"/>
    <property type="evidence" value="ECO:0007669"/>
    <property type="project" value="UniProtKB-SubCell"/>
</dbReference>
<comment type="catalytic activity">
    <reaction evidence="8">
        <text>ATP + H2O + cellular proteinSide 1 = ADP + phosphate + cellular proteinSide 2.</text>
        <dbReference type="EC" id="7.4.2.8"/>
    </reaction>
</comment>
<dbReference type="Pfam" id="PF00006">
    <property type="entry name" value="ATP-synt_ab"/>
    <property type="match status" value="1"/>
</dbReference>
<evidence type="ECO:0000256" key="1">
    <source>
        <dbReference type="ARBA" id="ARBA00004496"/>
    </source>
</evidence>
<dbReference type="CDD" id="cd01136">
    <property type="entry name" value="ATPase_flagellum-secretory_path_III"/>
    <property type="match status" value="1"/>
</dbReference>
<proteinExistence type="predicted"/>
<keyword evidence="4" id="KW-0547">Nucleotide-binding</keyword>
<dbReference type="GO" id="GO:0046933">
    <property type="term" value="F:proton-transporting ATP synthase activity, rotational mechanism"/>
    <property type="evidence" value="ECO:0007669"/>
    <property type="project" value="TreeGrafter"/>
</dbReference>
<evidence type="ECO:0000256" key="3">
    <source>
        <dbReference type="ARBA" id="ARBA00022490"/>
    </source>
</evidence>
<dbReference type="PROSITE" id="PS00152">
    <property type="entry name" value="ATPASE_ALPHA_BETA"/>
    <property type="match status" value="1"/>
</dbReference>
<evidence type="ECO:0000256" key="5">
    <source>
        <dbReference type="ARBA" id="ARBA00022840"/>
    </source>
</evidence>
<dbReference type="GO" id="GO:0016887">
    <property type="term" value="F:ATP hydrolysis activity"/>
    <property type="evidence" value="ECO:0007669"/>
    <property type="project" value="InterPro"/>
</dbReference>
<dbReference type="GO" id="GO:0030257">
    <property type="term" value="C:type III protein secretion system complex"/>
    <property type="evidence" value="ECO:0007669"/>
    <property type="project" value="InterPro"/>
</dbReference>
<dbReference type="InterPro" id="IPR020003">
    <property type="entry name" value="ATPase_a/bsu_AS"/>
</dbReference>
<dbReference type="Gene3D" id="3.40.50.12240">
    <property type="match status" value="1"/>
</dbReference>
<reference evidence="10" key="1">
    <citation type="submission" date="2021-05" db="EMBL/GenBank/DDBJ databases">
        <title>Energy efficiency and biological interactions define the core microbiome of deep oligotrophic groundwater.</title>
        <authorList>
            <person name="Mehrshad M."/>
            <person name="Lopez-Fernandez M."/>
            <person name="Bell E."/>
            <person name="Bernier-Latmani R."/>
            <person name="Bertilsson S."/>
            <person name="Dopson M."/>
        </authorList>
    </citation>
    <scope>NUCLEOTIDE SEQUENCE</scope>
    <source>
        <strain evidence="10">Modern_marine.mb.64</strain>
    </source>
</reference>
<evidence type="ECO:0000313" key="11">
    <source>
        <dbReference type="Proteomes" id="UP000777784"/>
    </source>
</evidence>
<evidence type="ECO:0000256" key="7">
    <source>
        <dbReference type="ARBA" id="ARBA00022967"/>
    </source>
</evidence>
<dbReference type="EMBL" id="JAHJDP010000085">
    <property type="protein sequence ID" value="MBU2692182.1"/>
    <property type="molecule type" value="Genomic_DNA"/>
</dbReference>
<dbReference type="AlphaFoldDB" id="A0A948W4G3"/>
<gene>
    <name evidence="10" type="ORF">KJ970_14770</name>
</gene>
<feature type="domain" description="AAA+ ATPase" evidence="9">
    <location>
        <begin position="157"/>
        <end position="337"/>
    </location>
</feature>
<dbReference type="PANTHER" id="PTHR15184:SF9">
    <property type="entry name" value="SPI-1 TYPE 3 SECRETION SYSTEM ATPASE"/>
    <property type="match status" value="1"/>
</dbReference>
<dbReference type="InterPro" id="IPR050053">
    <property type="entry name" value="ATPase_alpha/beta_chains"/>
</dbReference>
<dbReference type="InterPro" id="IPR003593">
    <property type="entry name" value="AAA+_ATPase"/>
</dbReference>
<comment type="subcellular location">
    <subcellularLocation>
        <location evidence="1">Cytoplasm</location>
    </subcellularLocation>
</comment>
<evidence type="ECO:0000313" key="10">
    <source>
        <dbReference type="EMBL" id="MBU2692182.1"/>
    </source>
</evidence>
<dbReference type="PANTHER" id="PTHR15184">
    <property type="entry name" value="ATP SYNTHASE"/>
    <property type="match status" value="1"/>
</dbReference>
<dbReference type="CDD" id="cd18117">
    <property type="entry name" value="ATP-synt_flagellum-secretory_path_III_N"/>
    <property type="match status" value="1"/>
</dbReference>
<dbReference type="Proteomes" id="UP000777784">
    <property type="component" value="Unassembled WGS sequence"/>
</dbReference>
<evidence type="ECO:0000256" key="2">
    <source>
        <dbReference type="ARBA" id="ARBA00022448"/>
    </source>
</evidence>
<dbReference type="Pfam" id="PF02874">
    <property type="entry name" value="ATP-synt_ab_N"/>
    <property type="match status" value="1"/>
</dbReference>
<dbReference type="NCBIfam" id="TIGR01026">
    <property type="entry name" value="fliI_yscN"/>
    <property type="match status" value="1"/>
</dbReference>
<dbReference type="GO" id="GO:0008564">
    <property type="term" value="F:protein-exporting ATPase activity"/>
    <property type="evidence" value="ECO:0007669"/>
    <property type="project" value="UniProtKB-EC"/>
</dbReference>
<evidence type="ECO:0000256" key="6">
    <source>
        <dbReference type="ARBA" id="ARBA00022927"/>
    </source>
</evidence>
<dbReference type="SMART" id="SM00382">
    <property type="entry name" value="AAA"/>
    <property type="match status" value="1"/>
</dbReference>
<protein>
    <submittedName>
        <fullName evidence="10">FliI/YscN family ATPase</fullName>
    </submittedName>
</protein>
<dbReference type="GO" id="GO:0005524">
    <property type="term" value="F:ATP binding"/>
    <property type="evidence" value="ECO:0007669"/>
    <property type="project" value="UniProtKB-KW"/>
</dbReference>
<sequence length="452" mass="48027">MGIKRLKKIAGKLDALNPILEMGRVSQTLGILVEASGPKVSVGDMCKIQSNGDWIPAQVVGFRDDRILLMSLNNTRGLRSAASVVSAGGPLLAPVGQGLLGRVISGLGEPLDKKGPLHDVSLRPLEAAAPDPLERRRIRAPLSTGIRSIDAFLTLGQGQRTGILAGTGVGKSVLLGSIARHTQAQVSVIALVGERGREVREFIERDLGAGLERSVVIAATSDQPPLVRIKAALLAVTVAEYFRDQGMNVLLMMDSLTRVATAQREIGLAAGEPPTTRGYPPSAFTLLPQLLERCGNNKNGSITGLFAVLVESDDLAEPVADAARAVLDGHIVLSRRLAVSNHYPAVDVLESISRVMDDIVDPEHQASAGRLRHLIAAYREAEDAIQLGAYVKGSQPLVDRALRQWDQITGFLRQGRNEGCDFATTIAGLKELAQVGDTVAEGEKAEKQGATS</sequence>
<evidence type="ECO:0000256" key="8">
    <source>
        <dbReference type="ARBA" id="ARBA00034006"/>
    </source>
</evidence>
<dbReference type="FunFam" id="3.40.50.12240:FF:000002">
    <property type="entry name" value="Flagellum-specific ATP synthase FliI"/>
    <property type="match status" value="1"/>
</dbReference>
<dbReference type="InterPro" id="IPR027417">
    <property type="entry name" value="P-loop_NTPase"/>
</dbReference>
<dbReference type="InterPro" id="IPR005714">
    <property type="entry name" value="ATPase_T3SS_FliI/YscN"/>
</dbReference>
<dbReference type="InterPro" id="IPR004100">
    <property type="entry name" value="ATPase_F1/V1/A1_a/bsu_N"/>
</dbReference>
<evidence type="ECO:0000256" key="4">
    <source>
        <dbReference type="ARBA" id="ARBA00022741"/>
    </source>
</evidence>
<dbReference type="Pfam" id="PF18269">
    <property type="entry name" value="T3SS_ATPase_C"/>
    <property type="match status" value="1"/>
</dbReference>
<evidence type="ECO:0000259" key="9">
    <source>
        <dbReference type="SMART" id="SM00382"/>
    </source>
</evidence>
<dbReference type="InterPro" id="IPR000194">
    <property type="entry name" value="ATPase_F1/V1/A1_a/bsu_nucl-bd"/>
</dbReference>
<dbReference type="InterPro" id="IPR040627">
    <property type="entry name" value="T3SS_ATPase_C"/>
</dbReference>
<accession>A0A948W4G3</accession>
<comment type="caution">
    <text evidence="10">The sequence shown here is derived from an EMBL/GenBank/DDBJ whole genome shotgun (WGS) entry which is preliminary data.</text>
</comment>